<evidence type="ECO:0000313" key="2">
    <source>
        <dbReference type="Proteomes" id="UP000230116"/>
    </source>
</evidence>
<accession>A0A2M7E5P1</accession>
<gene>
    <name evidence="1" type="ORF">COS12_00130</name>
</gene>
<dbReference type="SUPFAM" id="SSF52540">
    <property type="entry name" value="P-loop containing nucleoside triphosphate hydrolases"/>
    <property type="match status" value="1"/>
</dbReference>
<dbReference type="PANTHER" id="PTHR41930">
    <property type="entry name" value="UPF0200 PROTEIN MJ1399"/>
    <property type="match status" value="1"/>
</dbReference>
<dbReference type="Proteomes" id="UP000230116">
    <property type="component" value="Unassembled WGS sequence"/>
</dbReference>
<protein>
    <recommendedName>
        <fullName evidence="3">Dephospho-CoA kinase</fullName>
    </recommendedName>
</protein>
<organism evidence="1 2">
    <name type="scientific">Candidatus Roizmanbacteria bacterium CG01_land_8_20_14_3_00_33_9</name>
    <dbReference type="NCBI Taxonomy" id="1974843"/>
    <lineage>
        <taxon>Bacteria</taxon>
        <taxon>Candidatus Roizmaniibacteriota</taxon>
    </lineage>
</organism>
<dbReference type="EMBL" id="PETM01000001">
    <property type="protein sequence ID" value="PIV63046.1"/>
    <property type="molecule type" value="Genomic_DNA"/>
</dbReference>
<feature type="non-terminal residue" evidence="1">
    <location>
        <position position="1"/>
    </location>
</feature>
<comment type="caution">
    <text evidence="1">The sequence shown here is derived from an EMBL/GenBank/DDBJ whole genome shotgun (WGS) entry which is preliminary data.</text>
</comment>
<dbReference type="PANTHER" id="PTHR41930:SF1">
    <property type="entry name" value="DEPHOSPHO-COA KINASE"/>
    <property type="match status" value="1"/>
</dbReference>
<dbReference type="AlphaFoldDB" id="A0A2M7E5P1"/>
<proteinExistence type="predicted"/>
<dbReference type="Gene3D" id="3.40.50.300">
    <property type="entry name" value="P-loop containing nucleotide triphosphate hydrolases"/>
    <property type="match status" value="1"/>
</dbReference>
<evidence type="ECO:0000313" key="1">
    <source>
        <dbReference type="EMBL" id="PIV63046.1"/>
    </source>
</evidence>
<evidence type="ECO:0008006" key="3">
    <source>
        <dbReference type="Google" id="ProtNLM"/>
    </source>
</evidence>
<dbReference type="InterPro" id="IPR027417">
    <property type="entry name" value="P-loop_NTPase"/>
</dbReference>
<name>A0A2M7E5P1_9BACT</name>
<sequence>AINDYIDQKKLEHSEKNHKQVREGLRLKYGKEALAILNEKKISQLLKKEKILIIDGMRSWEEYEYLMNRFPRVRIVIVALFADKLTRYYRISHRKDRARLFGAQRDLDELFGTNMGPTIAYADHLVKNNFSIEDFFDKLEIIYRTIYFS</sequence>
<reference evidence="2" key="1">
    <citation type="submission" date="2017-09" db="EMBL/GenBank/DDBJ databases">
        <title>Depth-based differentiation of microbial function through sediment-hosted aquifers and enrichment of novel symbionts in the deep terrestrial subsurface.</title>
        <authorList>
            <person name="Probst A.J."/>
            <person name="Ladd B."/>
            <person name="Jarett J.K."/>
            <person name="Geller-Mcgrath D.E."/>
            <person name="Sieber C.M.K."/>
            <person name="Emerson J.B."/>
            <person name="Anantharaman K."/>
            <person name="Thomas B.C."/>
            <person name="Malmstrom R."/>
            <person name="Stieglmeier M."/>
            <person name="Klingl A."/>
            <person name="Woyke T."/>
            <person name="Ryan C.M."/>
            <person name="Banfield J.F."/>
        </authorList>
    </citation>
    <scope>NUCLEOTIDE SEQUENCE [LARGE SCALE GENOMIC DNA]</scope>
</reference>